<dbReference type="Proteomes" id="UP000040841">
    <property type="component" value="Unassembled WGS sequence"/>
</dbReference>
<dbReference type="AlphaFoldDB" id="A0AA36LPD3"/>
<comment type="caution">
    <text evidence="1">The sequence shown here is derived from an EMBL/GenBank/DDBJ whole genome shotgun (WGS) entry which is preliminary data.</text>
</comment>
<reference evidence="1 2" key="1">
    <citation type="submission" date="2015-03" db="EMBL/GenBank/DDBJ databases">
        <authorList>
            <consortium name="Pathogen Informatics"/>
            <person name="Murphy D."/>
        </authorList>
    </citation>
    <scope>NUCLEOTIDE SEQUENCE [LARGE SCALE GENOMIC DNA]</scope>
    <source>
        <strain evidence="1 2">FE82747</strain>
    </source>
</reference>
<evidence type="ECO:0000313" key="1">
    <source>
        <dbReference type="EMBL" id="CNI47345.1"/>
    </source>
</evidence>
<gene>
    <name evidence="1" type="ORF">ERS008502_03371</name>
</gene>
<dbReference type="RefSeq" id="WP_049647247.1">
    <property type="nucleotide sequence ID" value="NZ_CABHYS010000030.1"/>
</dbReference>
<sequence length="324" mass="36470">MSSIDSVDSIDSDFYKKNQLISWEKGLLDGKFHIIHAISSEQGLAINKCTSPFVGDRFEKVVSKWDIMSGSLVSYSEGKGRGAFPTHLVLEIPYQNILGTHFADVCFPNHAGKSSLFCNFFGNLCGNKATGKLKRPYSLVDKINKGKQANGLYLETSYRILENFHDFIEGMEPDIHNEILIVCKPNILIIEDVPSTDEIKLKDIVYDVDNASFKNIKKDVLTIKKIAVANDLKTVTFIFNNKRVIPFEKKHICIYDEIRKIFGAPIYSSFKQRLVTENNFLNKPRKAVGLSNAYHPLGLNRDIAVFSVNGKPIVGDSVKVTNDW</sequence>
<protein>
    <submittedName>
        <fullName evidence="1">Uncharacterized protein</fullName>
    </submittedName>
</protein>
<dbReference type="EMBL" id="CQBM01000010">
    <property type="protein sequence ID" value="CNI47345.1"/>
    <property type="molecule type" value="Genomic_DNA"/>
</dbReference>
<accession>A0AA36LPD3</accession>
<proteinExistence type="predicted"/>
<organism evidence="1 2">
    <name type="scientific">Yersinia mollaretii</name>
    <dbReference type="NCBI Taxonomy" id="33060"/>
    <lineage>
        <taxon>Bacteria</taxon>
        <taxon>Pseudomonadati</taxon>
        <taxon>Pseudomonadota</taxon>
        <taxon>Gammaproteobacteria</taxon>
        <taxon>Enterobacterales</taxon>
        <taxon>Yersiniaceae</taxon>
        <taxon>Yersinia</taxon>
    </lineage>
</organism>
<evidence type="ECO:0000313" key="2">
    <source>
        <dbReference type="Proteomes" id="UP000040841"/>
    </source>
</evidence>
<name>A0AA36LPD3_YERMO</name>